<name>A0A939P9X7_9ACTN</name>
<dbReference type="RefSeq" id="WP_208253286.1">
    <property type="nucleotide sequence ID" value="NZ_JAGEOJ010000001.1"/>
</dbReference>
<comment type="caution">
    <text evidence="6">The sequence shown here is derived from an EMBL/GenBank/DDBJ whole genome shotgun (WGS) entry which is preliminary data.</text>
</comment>
<dbReference type="InterPro" id="IPR001647">
    <property type="entry name" value="HTH_TetR"/>
</dbReference>
<evidence type="ECO:0000313" key="7">
    <source>
        <dbReference type="Proteomes" id="UP000669179"/>
    </source>
</evidence>
<evidence type="ECO:0000256" key="3">
    <source>
        <dbReference type="ARBA" id="ARBA00023163"/>
    </source>
</evidence>
<dbReference type="PRINTS" id="PR00455">
    <property type="entry name" value="HTHTETR"/>
</dbReference>
<dbReference type="PANTHER" id="PTHR30055:SF151">
    <property type="entry name" value="TRANSCRIPTIONAL REGULATORY PROTEIN"/>
    <property type="match status" value="1"/>
</dbReference>
<proteinExistence type="predicted"/>
<dbReference type="SUPFAM" id="SSF48498">
    <property type="entry name" value="Tetracyclin repressor-like, C-terminal domain"/>
    <property type="match status" value="1"/>
</dbReference>
<dbReference type="EMBL" id="JAGEOJ010000001">
    <property type="protein sequence ID" value="MBO2445679.1"/>
    <property type="molecule type" value="Genomic_DNA"/>
</dbReference>
<dbReference type="InterPro" id="IPR050109">
    <property type="entry name" value="HTH-type_TetR-like_transc_reg"/>
</dbReference>
<dbReference type="Gene3D" id="1.10.357.10">
    <property type="entry name" value="Tetracycline Repressor, domain 2"/>
    <property type="match status" value="1"/>
</dbReference>
<dbReference type="Gene3D" id="1.10.10.60">
    <property type="entry name" value="Homeodomain-like"/>
    <property type="match status" value="1"/>
</dbReference>
<dbReference type="AlphaFoldDB" id="A0A939P9X7"/>
<dbReference type="PROSITE" id="PS50977">
    <property type="entry name" value="HTH_TETR_2"/>
    <property type="match status" value="1"/>
</dbReference>
<protein>
    <submittedName>
        <fullName evidence="6">TetR/AcrR family transcriptional regulator C-terminal domain-containing protein</fullName>
    </submittedName>
</protein>
<keyword evidence="7" id="KW-1185">Reference proteome</keyword>
<dbReference type="Pfam" id="PF02909">
    <property type="entry name" value="TetR_C_1"/>
    <property type="match status" value="1"/>
</dbReference>
<evidence type="ECO:0000256" key="2">
    <source>
        <dbReference type="ARBA" id="ARBA00023125"/>
    </source>
</evidence>
<accession>A0A939P9X7</accession>
<dbReference type="Pfam" id="PF00440">
    <property type="entry name" value="TetR_N"/>
    <property type="match status" value="1"/>
</dbReference>
<feature type="DNA-binding region" description="H-T-H motif" evidence="4">
    <location>
        <begin position="39"/>
        <end position="58"/>
    </location>
</feature>
<evidence type="ECO:0000313" key="6">
    <source>
        <dbReference type="EMBL" id="MBO2445679.1"/>
    </source>
</evidence>
<feature type="domain" description="HTH tetR-type" evidence="5">
    <location>
        <begin position="16"/>
        <end position="76"/>
    </location>
</feature>
<evidence type="ECO:0000256" key="4">
    <source>
        <dbReference type="PROSITE-ProRule" id="PRU00335"/>
    </source>
</evidence>
<dbReference type="PANTHER" id="PTHR30055">
    <property type="entry name" value="HTH-TYPE TRANSCRIPTIONAL REGULATOR RUTR"/>
    <property type="match status" value="1"/>
</dbReference>
<dbReference type="InterPro" id="IPR036271">
    <property type="entry name" value="Tet_transcr_reg_TetR-rel_C_sf"/>
</dbReference>
<dbReference type="SUPFAM" id="SSF46689">
    <property type="entry name" value="Homeodomain-like"/>
    <property type="match status" value="1"/>
</dbReference>
<dbReference type="InterPro" id="IPR004111">
    <property type="entry name" value="Repressor_TetR_C"/>
</dbReference>
<organism evidence="6 7">
    <name type="scientific">Actinomadura barringtoniae</name>
    <dbReference type="NCBI Taxonomy" id="1427535"/>
    <lineage>
        <taxon>Bacteria</taxon>
        <taxon>Bacillati</taxon>
        <taxon>Actinomycetota</taxon>
        <taxon>Actinomycetes</taxon>
        <taxon>Streptosporangiales</taxon>
        <taxon>Thermomonosporaceae</taxon>
        <taxon>Actinomadura</taxon>
    </lineage>
</organism>
<gene>
    <name evidence="6" type="ORF">J4573_01110</name>
</gene>
<keyword evidence="3" id="KW-0804">Transcription</keyword>
<dbReference type="GO" id="GO:0003700">
    <property type="term" value="F:DNA-binding transcription factor activity"/>
    <property type="evidence" value="ECO:0007669"/>
    <property type="project" value="TreeGrafter"/>
</dbReference>
<keyword evidence="1" id="KW-0805">Transcription regulation</keyword>
<evidence type="ECO:0000256" key="1">
    <source>
        <dbReference type="ARBA" id="ARBA00023015"/>
    </source>
</evidence>
<reference evidence="6" key="1">
    <citation type="submission" date="2021-03" db="EMBL/GenBank/DDBJ databases">
        <authorList>
            <person name="Kanchanasin P."/>
            <person name="Saeng-In P."/>
            <person name="Phongsopitanun W."/>
            <person name="Yuki M."/>
            <person name="Kudo T."/>
            <person name="Ohkuma M."/>
            <person name="Tanasupawat S."/>
        </authorList>
    </citation>
    <scope>NUCLEOTIDE SEQUENCE</scope>
    <source>
        <strain evidence="6">GKU 128</strain>
    </source>
</reference>
<evidence type="ECO:0000259" key="5">
    <source>
        <dbReference type="PROSITE" id="PS50977"/>
    </source>
</evidence>
<sequence length="223" mass="24161">MKELWDLRDEKKPRVALSRSAIVRAAIEVADAEGLEAISMQRIAGELGFTKMSLYRHVANKDELIGLMVDNAVGDPPDVSAIPGDWRARLEEVVRRLTTIWQEHPWLPTATLGAARSMGPREVGWTESTVATLAGTGLTGDERLAAAFLVFGHVRNTQSLATTGTQPWSGDGELAGLIRANADTFPELSAALTDDAPALEDNARRFGLERIYDGLAALIAERS</sequence>
<dbReference type="Proteomes" id="UP000669179">
    <property type="component" value="Unassembled WGS sequence"/>
</dbReference>
<keyword evidence="2 4" id="KW-0238">DNA-binding</keyword>
<dbReference type="GO" id="GO:0045892">
    <property type="term" value="P:negative regulation of DNA-templated transcription"/>
    <property type="evidence" value="ECO:0007669"/>
    <property type="project" value="InterPro"/>
</dbReference>
<dbReference type="InterPro" id="IPR009057">
    <property type="entry name" value="Homeodomain-like_sf"/>
</dbReference>
<dbReference type="GO" id="GO:0000976">
    <property type="term" value="F:transcription cis-regulatory region binding"/>
    <property type="evidence" value="ECO:0007669"/>
    <property type="project" value="TreeGrafter"/>
</dbReference>